<reference evidence="2" key="1">
    <citation type="submission" date="2016-10" db="EMBL/GenBank/DDBJ databases">
        <authorList>
            <person name="Varghese N."/>
            <person name="Submissions S."/>
        </authorList>
    </citation>
    <scope>NUCLEOTIDE SEQUENCE [LARGE SCALE GENOMIC DNA]</scope>
    <source>
        <strain evidence="2">P18</strain>
    </source>
</reference>
<name>A0A1I5VU18_9FIRM</name>
<organism evidence="1 2">
    <name type="scientific">Butyrivibrio proteoclasticus</name>
    <dbReference type="NCBI Taxonomy" id="43305"/>
    <lineage>
        <taxon>Bacteria</taxon>
        <taxon>Bacillati</taxon>
        <taxon>Bacillota</taxon>
        <taxon>Clostridia</taxon>
        <taxon>Lachnospirales</taxon>
        <taxon>Lachnospiraceae</taxon>
        <taxon>Butyrivibrio</taxon>
    </lineage>
</organism>
<dbReference type="AlphaFoldDB" id="A0A1I5VU18"/>
<evidence type="ECO:0000313" key="2">
    <source>
        <dbReference type="Proteomes" id="UP000182624"/>
    </source>
</evidence>
<proteinExistence type="predicted"/>
<accession>A0A1I5VU18</accession>
<evidence type="ECO:0000313" key="1">
    <source>
        <dbReference type="EMBL" id="SFQ10777.1"/>
    </source>
</evidence>
<protein>
    <submittedName>
        <fullName evidence="1">Uncharacterized protein</fullName>
    </submittedName>
</protein>
<sequence length="327" mass="38278">MNMKKIVFLPLSPNMWEGFETLWDEAKKNKNNVVTVIPVPTYKRDSSGNITDTEYTLSGYPDEVEITDVNAFNFQEEHPDTIYIQNAQDLGCRAFLVNPFFFTGNLRQYTDNLVYVPYDCHPESYIDSKEEIEEKKAFLIPLNIMNIDHIIVQSESIKQLYLKCIAGLNIDLYNEWDKKITWKDFPRTNILKKYTKETVPHPLEWDEFLYAKKETHLLCTSIFNVLEGNRTFLKELFTTIKHYQSVKNEFLLIWRPHKEIINVLIRLRPELVEEYKEIISYYKNNSTGILDETPTPTPAIILSDKYIGASCGTMELFKSTGKKIEII</sequence>
<dbReference type="Proteomes" id="UP000182624">
    <property type="component" value="Unassembled WGS sequence"/>
</dbReference>
<dbReference type="EMBL" id="FOXO01000019">
    <property type="protein sequence ID" value="SFQ10777.1"/>
    <property type="molecule type" value="Genomic_DNA"/>
</dbReference>
<gene>
    <name evidence="1" type="ORF">SAMN04487928_1197</name>
</gene>
<keyword evidence="2" id="KW-1185">Reference proteome</keyword>